<dbReference type="EMBL" id="CAMTCP010000145">
    <property type="protein sequence ID" value="CAI3574267.1"/>
    <property type="molecule type" value="Genomic_DNA"/>
</dbReference>
<organism evidence="1 2">
    <name type="scientific">Clostridium neonatale</name>
    <dbReference type="NCBI Taxonomy" id="137838"/>
    <lineage>
        <taxon>Bacteria</taxon>
        <taxon>Bacillati</taxon>
        <taxon>Bacillota</taxon>
        <taxon>Clostridia</taxon>
        <taxon>Eubacteriales</taxon>
        <taxon>Clostridiaceae</taxon>
        <taxon>Clostridium</taxon>
    </lineage>
</organism>
<proteinExistence type="predicted"/>
<dbReference type="Proteomes" id="UP001189143">
    <property type="component" value="Unassembled WGS sequence"/>
</dbReference>
<name>A0AAD1YDZ1_9CLOT</name>
<evidence type="ECO:0000313" key="1">
    <source>
        <dbReference type="EMBL" id="CAI3574267.1"/>
    </source>
</evidence>
<evidence type="ECO:0000313" key="2">
    <source>
        <dbReference type="Proteomes" id="UP001189143"/>
    </source>
</evidence>
<gene>
    <name evidence="1" type="ORF">CNEO2_2300001</name>
</gene>
<protein>
    <submittedName>
        <fullName evidence="1">Uncharacterized protein</fullName>
    </submittedName>
</protein>
<dbReference type="AlphaFoldDB" id="A0AAD1YDZ1"/>
<dbReference type="RefSeq" id="WP_317050704.1">
    <property type="nucleotide sequence ID" value="NZ_CAMRXF010000365.1"/>
</dbReference>
<sequence length="67" mass="7724">MSATAFQRMRREAVKKEIVNIPEIEKELSKMTVEELKEYAQEKNIDIGKATSQSGILEKIKEVEKVE</sequence>
<accession>A0AAD1YDZ1</accession>
<reference evidence="1" key="1">
    <citation type="submission" date="2022-10" db="EMBL/GenBank/DDBJ databases">
        <authorList>
            <person name="Aires J."/>
            <person name="Mesa V."/>
        </authorList>
    </citation>
    <scope>NUCLEOTIDE SEQUENCE</scope>
    <source>
        <strain evidence="1">Clostridium neonatale JD116</strain>
    </source>
</reference>
<comment type="caution">
    <text evidence="1">The sequence shown here is derived from an EMBL/GenBank/DDBJ whole genome shotgun (WGS) entry which is preliminary data.</text>
</comment>